<dbReference type="Gene3D" id="3.30.1540.10">
    <property type="entry name" value="formyl-coa transferase, domain 3"/>
    <property type="match status" value="1"/>
</dbReference>
<dbReference type="InterPro" id="IPR023606">
    <property type="entry name" value="CoA-Trfase_III_dom_1_sf"/>
</dbReference>
<dbReference type="Proteomes" id="UP000193224">
    <property type="component" value="Unassembled WGS sequence"/>
</dbReference>
<keyword evidence="1 2" id="KW-0808">Transferase</keyword>
<dbReference type="EC" id="2.8.3.16" evidence="2"/>
<dbReference type="AlphaFoldDB" id="A0A1X7BUE5"/>
<protein>
    <submittedName>
        <fullName evidence="2">Formyl-coenzyme A transferase</fullName>
        <ecNumber evidence="2">2.8.3.16</ecNumber>
    </submittedName>
</protein>
<dbReference type="SUPFAM" id="SSF89796">
    <property type="entry name" value="CoA-transferase family III (CaiB/BaiF)"/>
    <property type="match status" value="1"/>
</dbReference>
<sequence>MVASEETANGPLHGIVVLDLSRILAGPTATQILGDLGATVLKIENPKSGGDDTRAWGPNYARASNGDPTDLSAYFMSSNRNKKSVAIDIATPAGQDIIRQLAARADVVIENFKPGGLAKYRLDHATLCAAHPGLVYCSISGFGQTGPNSHRPGYDLMAQGYGGIMSLTGEPDGQPLKVGVGIADVMCGMYATIGVLAALRHRDQTGEGQHIDLALVDTQMAWLVNEGINFLTSGNLPERRGNAHPNIVPYDAFQVEDGYFLLAVGNDAQFQRFCDFLGQPDLARHPDYATNLKRIENRVALTSLLRDALISYSKSEVLEGLEQRGVPAGPINTVKEALETDQASARDTVISISKDTVQGGSVKLLGNPLKFSITPVTYRHAPPHFGEDTQDVLEAFGISPPIK</sequence>
<dbReference type="PANTHER" id="PTHR48207:SF3">
    <property type="entry name" value="SUCCINATE--HYDROXYMETHYLGLUTARATE COA-TRANSFERASE"/>
    <property type="match status" value="1"/>
</dbReference>
<proteinExistence type="predicted"/>
<dbReference type="Pfam" id="PF02515">
    <property type="entry name" value="CoA_transf_3"/>
    <property type="match status" value="1"/>
</dbReference>
<dbReference type="OrthoDB" id="7208981at2"/>
<dbReference type="EMBL" id="FWXB01000011">
    <property type="protein sequence ID" value="SMC13130.1"/>
    <property type="molecule type" value="Genomic_DNA"/>
</dbReference>
<dbReference type="GO" id="GO:0033608">
    <property type="term" value="F:formyl-CoA transferase activity"/>
    <property type="evidence" value="ECO:0007669"/>
    <property type="project" value="UniProtKB-EC"/>
</dbReference>
<organism evidence="2 3">
    <name type="scientific">Roseovarius aestuarii</name>
    <dbReference type="NCBI Taxonomy" id="475083"/>
    <lineage>
        <taxon>Bacteria</taxon>
        <taxon>Pseudomonadati</taxon>
        <taxon>Pseudomonadota</taxon>
        <taxon>Alphaproteobacteria</taxon>
        <taxon>Rhodobacterales</taxon>
        <taxon>Roseobacteraceae</taxon>
        <taxon>Roseovarius</taxon>
    </lineage>
</organism>
<dbReference type="PANTHER" id="PTHR48207">
    <property type="entry name" value="SUCCINATE--HYDROXYMETHYLGLUTARATE COA-TRANSFERASE"/>
    <property type="match status" value="1"/>
</dbReference>
<reference evidence="2 3" key="1">
    <citation type="submission" date="2017-03" db="EMBL/GenBank/DDBJ databases">
        <authorList>
            <person name="Afonso C.L."/>
            <person name="Miller P.J."/>
            <person name="Scott M.A."/>
            <person name="Spackman E."/>
            <person name="Goraichik I."/>
            <person name="Dimitrov K.M."/>
            <person name="Suarez D.L."/>
            <person name="Swayne D.E."/>
        </authorList>
    </citation>
    <scope>NUCLEOTIDE SEQUENCE [LARGE SCALE GENOMIC DNA]</scope>
    <source>
        <strain evidence="2 3">CECT 7745</strain>
    </source>
</reference>
<keyword evidence="3" id="KW-1185">Reference proteome</keyword>
<accession>A0A1X7BUE5</accession>
<dbReference type="InterPro" id="IPR003673">
    <property type="entry name" value="CoA-Trfase_fam_III"/>
</dbReference>
<evidence type="ECO:0000313" key="3">
    <source>
        <dbReference type="Proteomes" id="UP000193224"/>
    </source>
</evidence>
<dbReference type="Gene3D" id="3.40.50.10540">
    <property type="entry name" value="Crotonobetainyl-coa:carnitine coa-transferase, domain 1"/>
    <property type="match status" value="1"/>
</dbReference>
<gene>
    <name evidence="2" type="primary">frc</name>
    <name evidence="2" type="ORF">ROA7745_02964</name>
</gene>
<dbReference type="InterPro" id="IPR050483">
    <property type="entry name" value="CoA-transferase_III_domain"/>
</dbReference>
<evidence type="ECO:0000313" key="2">
    <source>
        <dbReference type="EMBL" id="SMC13130.1"/>
    </source>
</evidence>
<evidence type="ECO:0000256" key="1">
    <source>
        <dbReference type="ARBA" id="ARBA00022679"/>
    </source>
</evidence>
<dbReference type="InterPro" id="IPR044855">
    <property type="entry name" value="CoA-Trfase_III_dom3_sf"/>
</dbReference>
<name>A0A1X7BUE5_9RHOB</name>
<dbReference type="RefSeq" id="WP_085801113.1">
    <property type="nucleotide sequence ID" value="NZ_FWXB01000011.1"/>
</dbReference>